<feature type="transmembrane region" description="Helical" evidence="1">
    <location>
        <begin position="41"/>
        <end position="59"/>
    </location>
</feature>
<dbReference type="Proteomes" id="UP000658258">
    <property type="component" value="Unassembled WGS sequence"/>
</dbReference>
<keyword evidence="1" id="KW-0812">Transmembrane</keyword>
<feature type="transmembrane region" description="Helical" evidence="1">
    <location>
        <begin position="66"/>
        <end position="85"/>
    </location>
</feature>
<dbReference type="RefSeq" id="WP_189629407.1">
    <property type="nucleotide sequence ID" value="NZ_BNAG01000002.1"/>
</dbReference>
<evidence type="ECO:0008006" key="4">
    <source>
        <dbReference type="Google" id="ProtNLM"/>
    </source>
</evidence>
<dbReference type="SUPFAM" id="SSF55961">
    <property type="entry name" value="Bet v1-like"/>
    <property type="match status" value="1"/>
</dbReference>
<evidence type="ECO:0000313" key="3">
    <source>
        <dbReference type="Proteomes" id="UP000658258"/>
    </source>
</evidence>
<gene>
    <name evidence="2" type="ORF">GCM10011340_12840</name>
</gene>
<reference evidence="3" key="1">
    <citation type="journal article" date="2019" name="Int. J. Syst. Evol. Microbiol.">
        <title>The Global Catalogue of Microorganisms (GCM) 10K type strain sequencing project: providing services to taxonomists for standard genome sequencing and annotation.</title>
        <authorList>
            <consortium name="The Broad Institute Genomics Platform"/>
            <consortium name="The Broad Institute Genome Sequencing Center for Infectious Disease"/>
            <person name="Wu L."/>
            <person name="Ma J."/>
        </authorList>
    </citation>
    <scope>NUCLEOTIDE SEQUENCE [LARGE SCALE GENOMIC DNA]</scope>
    <source>
        <strain evidence="3">CGMCC 1.15111</strain>
    </source>
</reference>
<proteinExistence type="predicted"/>
<keyword evidence="1" id="KW-1133">Transmembrane helix</keyword>
<keyword evidence="1" id="KW-0472">Membrane</keyword>
<feature type="transmembrane region" description="Helical" evidence="1">
    <location>
        <begin position="91"/>
        <end position="112"/>
    </location>
</feature>
<protein>
    <recommendedName>
        <fullName evidence="4">Polyketide cyclase</fullName>
    </recommendedName>
</protein>
<evidence type="ECO:0000256" key="1">
    <source>
        <dbReference type="SAM" id="Phobius"/>
    </source>
</evidence>
<evidence type="ECO:0000313" key="2">
    <source>
        <dbReference type="EMBL" id="GHE59564.1"/>
    </source>
</evidence>
<comment type="caution">
    <text evidence="2">The sequence shown here is derived from an EMBL/GenBank/DDBJ whole genome shotgun (WGS) entry which is preliminary data.</text>
</comment>
<sequence>MARLTFKDFWRNKSFRISIVQTLFFMGWGMVFLHYNIVEYAWVMFLVFPIILGLSLGVLPSTSSVVKGLLVAMLIFFVFCIVSGLEGLICTVFLIPLILPPVFLGFIIAHLFKQYRLLSRKSELSIRLSPLLVLLLLGPLEHFTLQNDKTVNSVSTQIILPYPPTEVFHAIKSIDTLYGPKPFLMQLDLPVPHKCILEREEVGAYRICYFEGGKIVEEITMFEPGKLLAMDVIDYELTGRRWLGFKEAIYTFDSLTTGQTRLTRTTTYTSELYPRAYWKPFEKEGIQQEHHYVFENLRRKLGDRGH</sequence>
<dbReference type="EMBL" id="BNAG01000002">
    <property type="protein sequence ID" value="GHE59564.1"/>
    <property type="molecule type" value="Genomic_DNA"/>
</dbReference>
<keyword evidence="3" id="KW-1185">Reference proteome</keyword>
<feature type="transmembrane region" description="Helical" evidence="1">
    <location>
        <begin position="15"/>
        <end position="35"/>
    </location>
</feature>
<organism evidence="2 3">
    <name type="scientific">Roseivirga thermotolerans</name>
    <dbReference type="NCBI Taxonomy" id="1758176"/>
    <lineage>
        <taxon>Bacteria</taxon>
        <taxon>Pseudomonadati</taxon>
        <taxon>Bacteroidota</taxon>
        <taxon>Cytophagia</taxon>
        <taxon>Cytophagales</taxon>
        <taxon>Roseivirgaceae</taxon>
        <taxon>Roseivirga</taxon>
    </lineage>
</organism>
<name>A0ABQ3I6S6_9BACT</name>
<accession>A0ABQ3I6S6</accession>